<feature type="transmembrane region" description="Helical" evidence="7">
    <location>
        <begin position="112"/>
        <end position="134"/>
    </location>
</feature>
<proteinExistence type="predicted"/>
<keyword evidence="10" id="KW-1185">Reference proteome</keyword>
<dbReference type="Gene3D" id="1.25.40.10">
    <property type="entry name" value="Tetratricopeptide repeat domain"/>
    <property type="match status" value="1"/>
</dbReference>
<reference evidence="9 10" key="1">
    <citation type="submission" date="2019-10" db="EMBL/GenBank/DDBJ databases">
        <title>Rubrobacter sp nov SCSIO 52090 isolated from a deep-sea sediment in the South China Sea.</title>
        <authorList>
            <person name="Chen R.W."/>
        </authorList>
    </citation>
    <scope>NUCLEOTIDE SEQUENCE [LARGE SCALE GENOMIC DNA]</scope>
    <source>
        <strain evidence="9 10">SCSIO 52909</strain>
    </source>
</reference>
<comment type="subcellular location">
    <subcellularLocation>
        <location evidence="1">Membrane</location>
        <topology evidence="1">Multi-pass membrane protein</topology>
    </subcellularLocation>
</comment>
<feature type="transmembrane region" description="Helical" evidence="7">
    <location>
        <begin position="56"/>
        <end position="74"/>
    </location>
</feature>
<evidence type="ECO:0000256" key="1">
    <source>
        <dbReference type="ARBA" id="ARBA00004141"/>
    </source>
</evidence>
<evidence type="ECO:0000313" key="9">
    <source>
        <dbReference type="EMBL" id="QIN83163.1"/>
    </source>
</evidence>
<feature type="transmembrane region" description="Helical" evidence="7">
    <location>
        <begin position="253"/>
        <end position="270"/>
    </location>
</feature>
<dbReference type="PROSITE" id="PS50005">
    <property type="entry name" value="TPR"/>
    <property type="match status" value="1"/>
</dbReference>
<feature type="transmembrane region" description="Helical" evidence="7">
    <location>
        <begin position="141"/>
        <end position="159"/>
    </location>
</feature>
<dbReference type="InterPro" id="IPR007016">
    <property type="entry name" value="O-antigen_ligase-rel_domated"/>
</dbReference>
<keyword evidence="5" id="KW-0802">TPR repeat</keyword>
<feature type="repeat" description="TPR" evidence="5">
    <location>
        <begin position="605"/>
        <end position="638"/>
    </location>
</feature>
<feature type="domain" description="O-antigen ligase-related" evidence="8">
    <location>
        <begin position="300"/>
        <end position="443"/>
    </location>
</feature>
<dbReference type="PANTHER" id="PTHR37422">
    <property type="entry name" value="TEICHURONIC ACID BIOSYNTHESIS PROTEIN TUAE"/>
    <property type="match status" value="1"/>
</dbReference>
<dbReference type="Pfam" id="PF04932">
    <property type="entry name" value="Wzy_C"/>
    <property type="match status" value="1"/>
</dbReference>
<dbReference type="Proteomes" id="UP000501452">
    <property type="component" value="Chromosome"/>
</dbReference>
<dbReference type="InterPro" id="IPR051533">
    <property type="entry name" value="WaaL-like"/>
</dbReference>
<feature type="transmembrane region" description="Helical" evidence="7">
    <location>
        <begin position="29"/>
        <end position="50"/>
    </location>
</feature>
<feature type="transmembrane region" description="Helical" evidence="7">
    <location>
        <begin position="290"/>
        <end position="311"/>
    </location>
</feature>
<dbReference type="KEGG" id="rub:GBA63_11305"/>
<evidence type="ECO:0000256" key="4">
    <source>
        <dbReference type="ARBA" id="ARBA00023136"/>
    </source>
</evidence>
<evidence type="ECO:0000256" key="7">
    <source>
        <dbReference type="SAM" id="Phobius"/>
    </source>
</evidence>
<dbReference type="AlphaFoldDB" id="A0A6G8Q9P5"/>
<keyword evidence="3 7" id="KW-1133">Transmembrane helix</keyword>
<evidence type="ECO:0000256" key="5">
    <source>
        <dbReference type="PROSITE-ProRule" id="PRU00339"/>
    </source>
</evidence>
<evidence type="ECO:0000256" key="3">
    <source>
        <dbReference type="ARBA" id="ARBA00022989"/>
    </source>
</evidence>
<keyword evidence="4 7" id="KW-0472">Membrane</keyword>
<evidence type="ECO:0000256" key="2">
    <source>
        <dbReference type="ARBA" id="ARBA00022692"/>
    </source>
</evidence>
<name>A0A6G8Q9P5_9ACTN</name>
<feature type="transmembrane region" description="Helical" evidence="7">
    <location>
        <begin position="436"/>
        <end position="454"/>
    </location>
</feature>
<gene>
    <name evidence="9" type="ORF">GBA63_11305</name>
</gene>
<feature type="transmembrane region" description="Helical" evidence="7">
    <location>
        <begin position="179"/>
        <end position="200"/>
    </location>
</feature>
<protein>
    <submittedName>
        <fullName evidence="9">Polymerase</fullName>
    </submittedName>
</protein>
<evidence type="ECO:0000313" key="10">
    <source>
        <dbReference type="Proteomes" id="UP000501452"/>
    </source>
</evidence>
<dbReference type="RefSeq" id="WP_166176190.1">
    <property type="nucleotide sequence ID" value="NZ_CP045119.1"/>
</dbReference>
<feature type="transmembrane region" description="Helical" evidence="7">
    <location>
        <begin position="323"/>
        <end position="343"/>
    </location>
</feature>
<dbReference type="InterPro" id="IPR011990">
    <property type="entry name" value="TPR-like_helical_dom_sf"/>
</dbReference>
<feature type="transmembrane region" description="Helical" evidence="7">
    <location>
        <begin position="207"/>
        <end position="225"/>
    </location>
</feature>
<dbReference type="SUPFAM" id="SSF48452">
    <property type="entry name" value="TPR-like"/>
    <property type="match status" value="1"/>
</dbReference>
<feature type="transmembrane region" description="Helical" evidence="7">
    <location>
        <begin position="86"/>
        <end position="106"/>
    </location>
</feature>
<organism evidence="9 10">
    <name type="scientific">Rubrobacter tropicus</name>
    <dbReference type="NCBI Taxonomy" id="2653851"/>
    <lineage>
        <taxon>Bacteria</taxon>
        <taxon>Bacillati</taxon>
        <taxon>Actinomycetota</taxon>
        <taxon>Rubrobacteria</taxon>
        <taxon>Rubrobacterales</taxon>
        <taxon>Rubrobacteraceae</taxon>
        <taxon>Rubrobacter</taxon>
    </lineage>
</organism>
<dbReference type="InterPro" id="IPR019734">
    <property type="entry name" value="TPR_rpt"/>
</dbReference>
<accession>A0A6G8Q9P5</accession>
<dbReference type="EMBL" id="CP045119">
    <property type="protein sequence ID" value="QIN83163.1"/>
    <property type="molecule type" value="Genomic_DNA"/>
</dbReference>
<feature type="transmembrane region" description="Helical" evidence="7">
    <location>
        <begin position="231"/>
        <end position="248"/>
    </location>
</feature>
<sequence length="654" mass="69433">MIGNKAIKPRAARSWSIPGKRPRPAGGRLASTAALVMVLLLGVWMGGSYGGYFVETWAPVALVLCALGIALASAGVPDARPSRWGVFALALFSGYTAWTFASILWSPNKGDAWAGAGQTSLYLVAFALAVCLDAAGASRRVVLAAWVLGTSFVAGLTLLDLASDPEGMFRRQRLIGTVGYYNAKAAFLLMPFWAAIYLSASRRAHPALRGAALGGAVLCAAVAVMAQSRGALAAMALSLPVFFLFSGARLRGLLALAPVAAVLLVLLRDLNHVYVALSDGAAPSEAVRGVPAAVWSASGAAALYGVAWGIVDLRWRPPAVRAGGRLAVACALLLLIPGALAFYERAGDPVAWTGKKLEAFKTDDRTGEAGSRYLSASGSGRYVLWEVAWRDFTEHPLLGVGTQNYEATVYRLRQEATVRARQPHALPLEILAERGAVGGVLFAGFLFACLRGGLGRRRADPDATMRAGALASTVCYWFVHSGVEWFWQMPAVTLPAIVALAMLVAPERPRRAPRAGGPPRLAIVGIALFTICAVSPLYAADAYLRQSYAAGGAGGALTAVERSAALNPLDPRTPRREAEVAARAGYDLRAEDAYRRLIRANPNHFAPYVLFGDYRLARGDRAGALDLYEKALERNPLDKGLIRSADRLRNAGPR</sequence>
<evidence type="ECO:0000256" key="6">
    <source>
        <dbReference type="SAM" id="MobiDB-lite"/>
    </source>
</evidence>
<evidence type="ECO:0000259" key="8">
    <source>
        <dbReference type="Pfam" id="PF04932"/>
    </source>
</evidence>
<feature type="transmembrane region" description="Helical" evidence="7">
    <location>
        <begin position="517"/>
        <end position="539"/>
    </location>
</feature>
<feature type="transmembrane region" description="Helical" evidence="7">
    <location>
        <begin position="485"/>
        <end position="505"/>
    </location>
</feature>
<keyword evidence="2 7" id="KW-0812">Transmembrane</keyword>
<dbReference type="PANTHER" id="PTHR37422:SF13">
    <property type="entry name" value="LIPOPOLYSACCHARIDE BIOSYNTHESIS PROTEIN PA4999-RELATED"/>
    <property type="match status" value="1"/>
</dbReference>
<dbReference type="GO" id="GO:0016020">
    <property type="term" value="C:membrane"/>
    <property type="evidence" value="ECO:0007669"/>
    <property type="project" value="UniProtKB-SubCell"/>
</dbReference>
<feature type="region of interest" description="Disordered" evidence="6">
    <location>
        <begin position="1"/>
        <end position="26"/>
    </location>
</feature>